<dbReference type="InterPro" id="IPR014721">
    <property type="entry name" value="Ribsml_uS5_D2-typ_fold_subgr"/>
</dbReference>
<protein>
    <recommendedName>
        <fullName evidence="3 10">4-diphosphocytidyl-2-C-methyl-D-erythritol kinase</fullName>
        <shortName evidence="10">CMK</shortName>
        <ecNumber evidence="2 10">2.7.1.148</ecNumber>
    </recommendedName>
    <alternativeName>
        <fullName evidence="9 10">4-(cytidine-5'-diphospho)-2-C-methyl-D-erythritol kinase</fullName>
    </alternativeName>
</protein>
<feature type="active site" evidence="10">
    <location>
        <position position="128"/>
    </location>
</feature>
<evidence type="ECO:0000256" key="1">
    <source>
        <dbReference type="ARBA" id="ARBA00009684"/>
    </source>
</evidence>
<dbReference type="InterPro" id="IPR036554">
    <property type="entry name" value="GHMP_kinase_C_sf"/>
</dbReference>
<evidence type="ECO:0000256" key="10">
    <source>
        <dbReference type="HAMAP-Rule" id="MF_00061"/>
    </source>
</evidence>
<dbReference type="InterPro" id="IPR004424">
    <property type="entry name" value="IspE"/>
</dbReference>
<evidence type="ECO:0000256" key="9">
    <source>
        <dbReference type="ARBA" id="ARBA00032554"/>
    </source>
</evidence>
<feature type="binding site" evidence="10">
    <location>
        <begin position="89"/>
        <end position="99"/>
    </location>
    <ligand>
        <name>ATP</name>
        <dbReference type="ChEBI" id="CHEBI:30616"/>
    </ligand>
</feature>
<dbReference type="GO" id="GO:0016114">
    <property type="term" value="P:terpenoid biosynthetic process"/>
    <property type="evidence" value="ECO:0007669"/>
    <property type="project" value="UniProtKB-UniRule"/>
</dbReference>
<evidence type="ECO:0000313" key="14">
    <source>
        <dbReference type="Proteomes" id="UP000266305"/>
    </source>
</evidence>
<evidence type="ECO:0000313" key="13">
    <source>
        <dbReference type="EMBL" id="RHZ97504.1"/>
    </source>
</evidence>
<evidence type="ECO:0000256" key="4">
    <source>
        <dbReference type="ARBA" id="ARBA00022679"/>
    </source>
</evidence>
<evidence type="ECO:0000259" key="12">
    <source>
        <dbReference type="Pfam" id="PF08544"/>
    </source>
</evidence>
<dbReference type="GO" id="GO:0019288">
    <property type="term" value="P:isopentenyl diphosphate biosynthetic process, methylerythritol 4-phosphate pathway"/>
    <property type="evidence" value="ECO:0007669"/>
    <property type="project" value="UniProtKB-UniRule"/>
</dbReference>
<dbReference type="EMBL" id="QWGP01000003">
    <property type="protein sequence ID" value="RHZ97504.1"/>
    <property type="molecule type" value="Genomic_DNA"/>
</dbReference>
<proteinExistence type="inferred from homology"/>
<sequence>MTEAFARAKINLTLHVTGQRPDGYHLLDSLVVFADVGDRVRAEPAEALSLAITGPQAANLPVADDNLVLRAARTLGGQGARLTLEKHLPVASGIGGGSADAAAALVALARLWQVPLPEPAAVLKLGADVPVCLEGRAVRMAGVGEILTPLAAPLPEAWLVLANPGVSVPTPPVFKALARRDNPPMPDELPGWPTVEALAAFLATQRNDLEPPAIALAPEIARTRAALAAQRGCLLARMSGSGATCFGLFAAEEAARAAAEAIGAEHPGWWVAPARMVG</sequence>
<accession>A0AAX1UPW9</accession>
<dbReference type="Gene3D" id="3.30.70.890">
    <property type="entry name" value="GHMP kinase, C-terminal domain"/>
    <property type="match status" value="1"/>
</dbReference>
<gene>
    <name evidence="10" type="primary">ispE</name>
    <name evidence="13" type="ORF">D1114_04070</name>
</gene>
<dbReference type="Pfam" id="PF00288">
    <property type="entry name" value="GHMP_kinases_N"/>
    <property type="match status" value="1"/>
</dbReference>
<feature type="active site" evidence="10">
    <location>
        <position position="9"/>
    </location>
</feature>
<evidence type="ECO:0000256" key="8">
    <source>
        <dbReference type="ARBA" id="ARBA00023229"/>
    </source>
</evidence>
<dbReference type="PANTHER" id="PTHR43527">
    <property type="entry name" value="4-DIPHOSPHOCYTIDYL-2-C-METHYL-D-ERYTHRITOL KINASE, CHLOROPLASTIC"/>
    <property type="match status" value="1"/>
</dbReference>
<keyword evidence="6 10" id="KW-0418">Kinase</keyword>
<evidence type="ECO:0000259" key="11">
    <source>
        <dbReference type="Pfam" id="PF00288"/>
    </source>
</evidence>
<dbReference type="EC" id="2.7.1.148" evidence="2 10"/>
<keyword evidence="5 10" id="KW-0547">Nucleotide-binding</keyword>
<dbReference type="SUPFAM" id="SSF55060">
    <property type="entry name" value="GHMP Kinase, C-terminal domain"/>
    <property type="match status" value="1"/>
</dbReference>
<evidence type="ECO:0000256" key="7">
    <source>
        <dbReference type="ARBA" id="ARBA00022840"/>
    </source>
</evidence>
<dbReference type="InterPro" id="IPR013750">
    <property type="entry name" value="GHMP_kinase_C_dom"/>
</dbReference>
<reference evidence="13 14" key="1">
    <citation type="submission" date="2018-08" db="EMBL/GenBank/DDBJ databases">
        <title>Draft genome sequence of Rhodobacter sphaeroides FY.</title>
        <authorList>
            <person name="Rayyan A."/>
            <person name="Meyer T.E."/>
            <person name="Kyndt J.A."/>
        </authorList>
    </citation>
    <scope>NUCLEOTIDE SEQUENCE [LARGE SCALE GENOMIC DNA]</scope>
    <source>
        <strain evidence="13 14">FY</strain>
    </source>
</reference>
<dbReference type="HAMAP" id="MF_00061">
    <property type="entry name" value="IspE"/>
    <property type="match status" value="1"/>
</dbReference>
<comment type="caution">
    <text evidence="13">The sequence shown here is derived from an EMBL/GenBank/DDBJ whole genome shotgun (WGS) entry which is preliminary data.</text>
</comment>
<evidence type="ECO:0000256" key="3">
    <source>
        <dbReference type="ARBA" id="ARBA00017473"/>
    </source>
</evidence>
<keyword evidence="7 10" id="KW-0067">ATP-binding</keyword>
<dbReference type="AlphaFoldDB" id="A0AAX1UPW9"/>
<evidence type="ECO:0000256" key="5">
    <source>
        <dbReference type="ARBA" id="ARBA00022741"/>
    </source>
</evidence>
<feature type="domain" description="GHMP kinase C-terminal" evidence="12">
    <location>
        <begin position="204"/>
        <end position="264"/>
    </location>
</feature>
<name>A0AAX1UPW9_CERSP</name>
<dbReference type="InterPro" id="IPR020568">
    <property type="entry name" value="Ribosomal_Su5_D2-typ_SF"/>
</dbReference>
<organism evidence="13 14">
    <name type="scientific">Cereibacter sphaeroides</name>
    <name type="common">Rhodobacter sphaeroides</name>
    <dbReference type="NCBI Taxonomy" id="1063"/>
    <lineage>
        <taxon>Bacteria</taxon>
        <taxon>Pseudomonadati</taxon>
        <taxon>Pseudomonadota</taxon>
        <taxon>Alphaproteobacteria</taxon>
        <taxon>Rhodobacterales</taxon>
        <taxon>Paracoccaceae</taxon>
        <taxon>Cereibacter</taxon>
    </lineage>
</organism>
<dbReference type="SUPFAM" id="SSF54211">
    <property type="entry name" value="Ribosomal protein S5 domain 2-like"/>
    <property type="match status" value="1"/>
</dbReference>
<dbReference type="NCBIfam" id="NF011202">
    <property type="entry name" value="PRK14608.1"/>
    <property type="match status" value="1"/>
</dbReference>
<dbReference type="Pfam" id="PF08544">
    <property type="entry name" value="GHMP_kinases_C"/>
    <property type="match status" value="1"/>
</dbReference>
<dbReference type="Gene3D" id="3.30.230.10">
    <property type="match status" value="1"/>
</dbReference>
<comment type="function">
    <text evidence="10">Catalyzes the phosphorylation of the position 2 hydroxy group of 4-diphosphocytidyl-2C-methyl-D-erythritol.</text>
</comment>
<feature type="domain" description="GHMP kinase N-terminal" evidence="11">
    <location>
        <begin position="66"/>
        <end position="131"/>
    </location>
</feature>
<comment type="catalytic activity">
    <reaction evidence="10">
        <text>4-CDP-2-C-methyl-D-erythritol + ATP = 4-CDP-2-C-methyl-D-erythritol 2-phosphate + ADP + H(+)</text>
        <dbReference type="Rhea" id="RHEA:18437"/>
        <dbReference type="ChEBI" id="CHEBI:15378"/>
        <dbReference type="ChEBI" id="CHEBI:30616"/>
        <dbReference type="ChEBI" id="CHEBI:57823"/>
        <dbReference type="ChEBI" id="CHEBI:57919"/>
        <dbReference type="ChEBI" id="CHEBI:456216"/>
        <dbReference type="EC" id="2.7.1.148"/>
    </reaction>
</comment>
<evidence type="ECO:0000256" key="6">
    <source>
        <dbReference type="ARBA" id="ARBA00022777"/>
    </source>
</evidence>
<keyword evidence="4 10" id="KW-0808">Transferase</keyword>
<evidence type="ECO:0000256" key="2">
    <source>
        <dbReference type="ARBA" id="ARBA00012052"/>
    </source>
</evidence>
<dbReference type="GO" id="GO:0050515">
    <property type="term" value="F:4-(cytidine 5'-diphospho)-2-C-methyl-D-erythritol kinase activity"/>
    <property type="evidence" value="ECO:0007669"/>
    <property type="project" value="UniProtKB-UniRule"/>
</dbReference>
<dbReference type="PIRSF" id="PIRSF010376">
    <property type="entry name" value="IspE"/>
    <property type="match status" value="1"/>
</dbReference>
<dbReference type="GO" id="GO:0005524">
    <property type="term" value="F:ATP binding"/>
    <property type="evidence" value="ECO:0007669"/>
    <property type="project" value="UniProtKB-UniRule"/>
</dbReference>
<dbReference type="InterPro" id="IPR006204">
    <property type="entry name" value="GHMP_kinase_N_dom"/>
</dbReference>
<comment type="pathway">
    <text evidence="10">Isoprenoid biosynthesis; isopentenyl diphosphate biosynthesis via DXP pathway; isopentenyl diphosphate from 1-deoxy-D-xylulose 5-phosphate: step 3/6.</text>
</comment>
<keyword evidence="8 10" id="KW-0414">Isoprene biosynthesis</keyword>
<dbReference type="RefSeq" id="WP_118999362.1">
    <property type="nucleotide sequence ID" value="NZ_QWGP01000003.1"/>
</dbReference>
<dbReference type="PANTHER" id="PTHR43527:SF2">
    <property type="entry name" value="4-DIPHOSPHOCYTIDYL-2-C-METHYL-D-ERYTHRITOL KINASE, CHLOROPLASTIC"/>
    <property type="match status" value="1"/>
</dbReference>
<dbReference type="Proteomes" id="UP000266305">
    <property type="component" value="Unassembled WGS sequence"/>
</dbReference>
<comment type="similarity">
    <text evidence="1 10">Belongs to the GHMP kinase family. IspE subfamily.</text>
</comment>
<dbReference type="NCBIfam" id="TIGR00154">
    <property type="entry name" value="ispE"/>
    <property type="match status" value="1"/>
</dbReference>